<feature type="compositionally biased region" description="Polar residues" evidence="1">
    <location>
        <begin position="155"/>
        <end position="175"/>
    </location>
</feature>
<dbReference type="PANTHER" id="PTHR33167">
    <property type="entry name" value="TRANSCRIPTION FACTOR, PUTATIVE (DUF863)-RELATED"/>
    <property type="match status" value="1"/>
</dbReference>
<dbReference type="EMBL" id="VDCV01000010">
    <property type="protein sequence ID" value="KAB5538478.1"/>
    <property type="molecule type" value="Genomic_DNA"/>
</dbReference>
<feature type="region of interest" description="Disordered" evidence="1">
    <location>
        <begin position="949"/>
        <end position="971"/>
    </location>
</feature>
<sequence length="1081" mass="119895">MGTKVQCESYFPGYFSMRDLNEDSNSCSWPLFYGDKTFTNGQCCNGFLPRVVADAYPANDKDVVKQTMLEHEAIFRSQLRELHRLYQIQRDLMDEIKRKELLKNQIPIETSFSSSPLASQVTSENARNWHIRSFPLTNSACARPSVLGVQEIHSPLSSTKESSAQASPLPSQNGAASKDVEILESRPSKVRRRMFDLQLPADEYIDTEEGEKLRGENVFGISSYLPSRNHKIPPQIETILFLGNGGKNNCHVDASRSESCLRSPINVGDLNKPVEVEEANASAYVDLLGRASSQAGSQVHELASKPKQELLGFPKEISANFHYRSDNETLNIPHLQNSANGKCWFPRALDSGHSKNNLKSVSPDLQPEKCTSSQPIQVLFSKTREPPTLFLADQGKIDQLRERTSCSLEVSERNHEIANSNYSESVIASHRPSSYPFGPPSDVGKSWCQSVSSWEMPAVSLSQKSMSVQMHPYLNSSATLSRSPQPSTKSHGFFGDQQNYKNNSTSNPIFASEMLNQNGFYHGSSSGSKEPSVRLPSGNLDYWNCASTNNGASEHFINHSPAKFYKSPNCMDLKSARDVNLNASDSSSNKVVHQQGIEVTVLETKYEEHLAALPWLKAKPACKVEGVVRMDLNAVESTFLQSSLNQFSEKSDIGKGPNHIAAQNMKLTKCSNVAEACRIQDSDSSCRKILGFPIFEKPCIPKNEFSSFTPSSLALPQLSEEAEDRKKIMVLDINLPCDPAVPDLAQKTAEVAVVAKAADTKAASFRFHIDLNSCISDDETSIMPSVPGFSAKVVAGIDLEAPAVPESEENTISREEKAHGLPLQSTEHKAESPTDELIRIAADAIVSISSSGYQNHLDDSTCNLPEASMTDPLHWFVEIVSSCGEDLESKFDAVLRAKDGEDNMERSWEFIDYFESMTLRLIETKEEDYMPKPLVPENLKLEDIGTTTVPTRSRRGQGRRGRQRRDFQRDILPGLGSLSRHEVTEDLQTFGGMMRATGHPWHSGLTRRNLTRNGCARGRRRSLVNPLPLVVASPPCTPLVQQLHNIEVGLEDRNLTGWGKTTRRPRRQRCPTGNPPSHPLT</sequence>
<accession>A0A5N5L7H1</accession>
<gene>
    <name evidence="2" type="ORF">DKX38_016011</name>
</gene>
<proteinExistence type="predicted"/>
<dbReference type="AlphaFoldDB" id="A0A5N5L7H1"/>
<organism evidence="2 3">
    <name type="scientific">Salix brachista</name>
    <dbReference type="NCBI Taxonomy" id="2182728"/>
    <lineage>
        <taxon>Eukaryota</taxon>
        <taxon>Viridiplantae</taxon>
        <taxon>Streptophyta</taxon>
        <taxon>Embryophyta</taxon>
        <taxon>Tracheophyta</taxon>
        <taxon>Spermatophyta</taxon>
        <taxon>Magnoliopsida</taxon>
        <taxon>eudicotyledons</taxon>
        <taxon>Gunneridae</taxon>
        <taxon>Pentapetalae</taxon>
        <taxon>rosids</taxon>
        <taxon>fabids</taxon>
        <taxon>Malpighiales</taxon>
        <taxon>Salicaceae</taxon>
        <taxon>Saliceae</taxon>
        <taxon>Salix</taxon>
    </lineage>
</organism>
<protein>
    <submittedName>
        <fullName evidence="2">Uncharacterized protein</fullName>
    </submittedName>
</protein>
<name>A0A5N5L7H1_9ROSI</name>
<dbReference type="InterPro" id="IPR008581">
    <property type="entry name" value="DUF863_pln"/>
</dbReference>
<reference evidence="3" key="1">
    <citation type="journal article" date="2019" name="Gigascience">
        <title>De novo genome assembly of the endangered Acer yangbiense, a plant species with extremely small populations endemic to Yunnan Province, China.</title>
        <authorList>
            <person name="Yang J."/>
            <person name="Wariss H.M."/>
            <person name="Tao L."/>
            <person name="Zhang R."/>
            <person name="Yun Q."/>
            <person name="Hollingsworth P."/>
            <person name="Dao Z."/>
            <person name="Luo G."/>
            <person name="Guo H."/>
            <person name="Ma Y."/>
            <person name="Sun W."/>
        </authorList>
    </citation>
    <scope>NUCLEOTIDE SEQUENCE [LARGE SCALE GENOMIC DNA]</scope>
    <source>
        <strain evidence="3">cv. br00</strain>
    </source>
</reference>
<feature type="region of interest" description="Disordered" evidence="1">
    <location>
        <begin position="804"/>
        <end position="832"/>
    </location>
</feature>
<keyword evidence="3" id="KW-1185">Reference proteome</keyword>
<feature type="compositionally biased region" description="Basic residues" evidence="1">
    <location>
        <begin position="952"/>
        <end position="963"/>
    </location>
</feature>
<dbReference type="Pfam" id="PF05904">
    <property type="entry name" value="DUF863"/>
    <property type="match status" value="1"/>
</dbReference>
<evidence type="ECO:0000313" key="3">
    <source>
        <dbReference type="Proteomes" id="UP000326939"/>
    </source>
</evidence>
<dbReference type="PANTHER" id="PTHR33167:SF4">
    <property type="entry name" value="TRANSCRIPTION FACTOR, PUTATIVE (DUF863)-RELATED"/>
    <property type="match status" value="1"/>
</dbReference>
<feature type="region of interest" description="Disordered" evidence="1">
    <location>
        <begin position="154"/>
        <end position="181"/>
    </location>
</feature>
<evidence type="ECO:0000256" key="1">
    <source>
        <dbReference type="SAM" id="MobiDB-lite"/>
    </source>
</evidence>
<feature type="region of interest" description="Disordered" evidence="1">
    <location>
        <begin position="1056"/>
        <end position="1081"/>
    </location>
</feature>
<dbReference type="Proteomes" id="UP000326939">
    <property type="component" value="Chromosome 10"/>
</dbReference>
<comment type="caution">
    <text evidence="2">The sequence shown here is derived from an EMBL/GenBank/DDBJ whole genome shotgun (WGS) entry which is preliminary data.</text>
</comment>
<evidence type="ECO:0000313" key="2">
    <source>
        <dbReference type="EMBL" id="KAB5538478.1"/>
    </source>
</evidence>
<feature type="region of interest" description="Disordered" evidence="1">
    <location>
        <begin position="477"/>
        <end position="498"/>
    </location>
</feature>